<feature type="compositionally biased region" description="Low complexity" evidence="1">
    <location>
        <begin position="71"/>
        <end position="85"/>
    </location>
</feature>
<feature type="compositionally biased region" description="Polar residues" evidence="1">
    <location>
        <begin position="503"/>
        <end position="513"/>
    </location>
</feature>
<dbReference type="EMBL" id="JAPWDS010000003">
    <property type="protein sequence ID" value="KAJ5503167.1"/>
    <property type="molecule type" value="Genomic_DNA"/>
</dbReference>
<proteinExistence type="predicted"/>
<feature type="compositionally biased region" description="Low complexity" evidence="1">
    <location>
        <begin position="114"/>
        <end position="134"/>
    </location>
</feature>
<feature type="compositionally biased region" description="Low complexity" evidence="1">
    <location>
        <begin position="425"/>
        <end position="440"/>
    </location>
</feature>
<feature type="region of interest" description="Disordered" evidence="1">
    <location>
        <begin position="394"/>
        <end position="531"/>
    </location>
</feature>
<dbReference type="GO" id="GO:0007232">
    <property type="term" value="P:osmosensory signaling pathway via Sho1 osmosensor"/>
    <property type="evidence" value="ECO:0007669"/>
    <property type="project" value="InterPro"/>
</dbReference>
<evidence type="ECO:0000256" key="2">
    <source>
        <dbReference type="SAM" id="Phobius"/>
    </source>
</evidence>
<feature type="compositionally biased region" description="Low complexity" evidence="1">
    <location>
        <begin position="198"/>
        <end position="258"/>
    </location>
</feature>
<keyword evidence="3" id="KW-0732">Signal</keyword>
<dbReference type="GO" id="GO:0005886">
    <property type="term" value="C:plasma membrane"/>
    <property type="evidence" value="ECO:0007669"/>
    <property type="project" value="InterPro"/>
</dbReference>
<dbReference type="PANTHER" id="PTHR35778">
    <property type="entry name" value="SIGNALING MUCIN HKR1-RELATED"/>
    <property type="match status" value="1"/>
</dbReference>
<feature type="compositionally biased region" description="Low complexity" evidence="1">
    <location>
        <begin position="450"/>
        <end position="470"/>
    </location>
</feature>
<reference evidence="4" key="2">
    <citation type="journal article" date="2023" name="IMA Fungus">
        <title>Comparative genomic study of the Penicillium genus elucidates a diverse pangenome and 15 lateral gene transfer events.</title>
        <authorList>
            <person name="Petersen C."/>
            <person name="Sorensen T."/>
            <person name="Nielsen M.R."/>
            <person name="Sondergaard T.E."/>
            <person name="Sorensen J.L."/>
            <person name="Fitzpatrick D.A."/>
            <person name="Frisvad J.C."/>
            <person name="Nielsen K.L."/>
        </authorList>
    </citation>
    <scope>NUCLEOTIDE SEQUENCE</scope>
    <source>
        <strain evidence="4">IBT 29495</strain>
    </source>
</reference>
<dbReference type="PANTHER" id="PTHR35778:SF1">
    <property type="entry name" value="SIGNALING MUCIN HKR1-RELATED"/>
    <property type="match status" value="1"/>
</dbReference>
<accession>A0A9X0C5S4</accession>
<dbReference type="InterPro" id="IPR039295">
    <property type="entry name" value="MSB2"/>
</dbReference>
<name>A0A9X0C5S4_9EURO</name>
<feature type="region of interest" description="Disordered" evidence="1">
    <location>
        <begin position="68"/>
        <end position="89"/>
    </location>
</feature>
<dbReference type="Proteomes" id="UP001149954">
    <property type="component" value="Unassembled WGS sequence"/>
</dbReference>
<keyword evidence="2" id="KW-1133">Transmembrane helix</keyword>
<feature type="transmembrane region" description="Helical" evidence="2">
    <location>
        <begin position="699"/>
        <end position="720"/>
    </location>
</feature>
<protein>
    <submittedName>
        <fullName evidence="4">Uncharacterized protein</fullName>
    </submittedName>
</protein>
<evidence type="ECO:0000313" key="5">
    <source>
        <dbReference type="Proteomes" id="UP001149954"/>
    </source>
</evidence>
<feature type="compositionally biased region" description="Low complexity" evidence="1">
    <location>
        <begin position="659"/>
        <end position="668"/>
    </location>
</feature>
<dbReference type="OrthoDB" id="3366093at2759"/>
<feature type="compositionally biased region" description="Low complexity" evidence="1">
    <location>
        <begin position="675"/>
        <end position="694"/>
    </location>
</feature>
<evidence type="ECO:0000313" key="4">
    <source>
        <dbReference type="EMBL" id="KAJ5503167.1"/>
    </source>
</evidence>
<dbReference type="GO" id="GO:0030010">
    <property type="term" value="P:establishment of cell polarity"/>
    <property type="evidence" value="ECO:0007669"/>
    <property type="project" value="TreeGrafter"/>
</dbReference>
<dbReference type="GO" id="GO:0009986">
    <property type="term" value="C:cell surface"/>
    <property type="evidence" value="ECO:0007669"/>
    <property type="project" value="TreeGrafter"/>
</dbReference>
<feature type="compositionally biased region" description="Polar residues" evidence="1">
    <location>
        <begin position="471"/>
        <end position="481"/>
    </location>
</feature>
<sequence length="784" mass="78980">MRPDAFSVLAAFLAVGGLQLVVAQDAPEAHVQRPRWYFPQEVKRTIRRNAEPDPGSILDGLFDNLKTTQGSSSAATTTPDSSVAAQPQKGQEVVVVTISVDPKNPEITHRITGTTIIGGEPTGTTTMTTHTTEGSSAEVTSKKSSEALSADAETTRKQGSVIDSSVKASTTPTSTKASSDGAIGDLTSGLGNLLAGDSTSSTATTTSKSSSKTTLPASSSTAAASSSSGLGGLAEESTSTSSAAATSTSPSNASKISSASSSVASGMTTSGSDLLDLLGLGDKSSAGNSTSAPVPSSASSSRAMPVSVSASATSLLPTTTGTATSTAGDFVGSFISSVDSLVNATSTSTGSTALIPTASMSGGSLLPLKSTGLIPGPTGTNTGVIPTPTNTLGSVPVPHSHGSESTTFGSETVSGSPTASGPLFGTTTASASSSGAYEGSKAPVSTSHPTSAPRPLLTSTTSTSEEVSTAQPTVEPQIPTSTLPPPTNDNDWMPSTILIVPTMTATQTSTSGESAKPTAPSLPGSITPSNEVSEAPADSILLQLGFNSQLPWSFVATTPLSSSQIFNYTPQAIENALPALSAKDGPVMFAIEPYYNWKITGYNATIAIFYFPRDKVDALQALKINPNSALYKQDSESIKSLMAMVDPTIPLEFSGNYPSGNSGSTDGNNHGGSDNGPDSGNNDNTDGSAGSSKAKASSVGIGVGVVAGAAAYGAGMFWVARRYRKRKQLHQRSSSTVEQMSQGGSAAGSMFAAGGRVPSHGSRGTARSQMISAPVMAENSLGWN</sequence>
<comment type="caution">
    <text evidence="4">The sequence shown here is derived from an EMBL/GenBank/DDBJ whole genome shotgun (WGS) entry which is preliminary data.</text>
</comment>
<dbReference type="GO" id="GO:0005576">
    <property type="term" value="C:extracellular region"/>
    <property type="evidence" value="ECO:0007669"/>
    <property type="project" value="TreeGrafter"/>
</dbReference>
<feature type="compositionally biased region" description="Polar residues" evidence="1">
    <location>
        <begin position="403"/>
        <end position="419"/>
    </location>
</feature>
<evidence type="ECO:0000256" key="1">
    <source>
        <dbReference type="SAM" id="MobiDB-lite"/>
    </source>
</evidence>
<feature type="region of interest" description="Disordered" evidence="1">
    <location>
        <begin position="655"/>
        <end position="694"/>
    </location>
</feature>
<keyword evidence="2" id="KW-0812">Transmembrane</keyword>
<dbReference type="AlphaFoldDB" id="A0A9X0C5S4"/>
<dbReference type="GO" id="GO:0006972">
    <property type="term" value="P:hyperosmotic response"/>
    <property type="evidence" value="ECO:0007669"/>
    <property type="project" value="TreeGrafter"/>
</dbReference>
<dbReference type="GO" id="GO:0030427">
    <property type="term" value="C:site of polarized growth"/>
    <property type="evidence" value="ECO:0007669"/>
    <property type="project" value="TreeGrafter"/>
</dbReference>
<dbReference type="GO" id="GO:0001402">
    <property type="term" value="P:signal transduction involved in filamentous growth"/>
    <property type="evidence" value="ECO:0007669"/>
    <property type="project" value="TreeGrafter"/>
</dbReference>
<feature type="region of interest" description="Disordered" evidence="1">
    <location>
        <begin position="114"/>
        <end position="183"/>
    </location>
</feature>
<dbReference type="GO" id="GO:0005034">
    <property type="term" value="F:osmosensor activity"/>
    <property type="evidence" value="ECO:0007669"/>
    <property type="project" value="InterPro"/>
</dbReference>
<feature type="compositionally biased region" description="Low complexity" evidence="1">
    <location>
        <begin position="164"/>
        <end position="179"/>
    </location>
</feature>
<gene>
    <name evidence="4" type="ORF">N7463_006041</name>
</gene>
<dbReference type="GO" id="GO:0031505">
    <property type="term" value="P:fungal-type cell wall organization"/>
    <property type="evidence" value="ECO:0007669"/>
    <property type="project" value="TreeGrafter"/>
</dbReference>
<reference evidence="4" key="1">
    <citation type="submission" date="2022-12" db="EMBL/GenBank/DDBJ databases">
        <authorList>
            <person name="Petersen C."/>
        </authorList>
    </citation>
    <scope>NUCLEOTIDE SEQUENCE</scope>
    <source>
        <strain evidence="4">IBT 29495</strain>
    </source>
</reference>
<feature type="chain" id="PRO_5040746533" evidence="3">
    <location>
        <begin position="24"/>
        <end position="784"/>
    </location>
</feature>
<keyword evidence="5" id="KW-1185">Reference proteome</keyword>
<evidence type="ECO:0000256" key="3">
    <source>
        <dbReference type="SAM" id="SignalP"/>
    </source>
</evidence>
<feature type="signal peptide" evidence="3">
    <location>
        <begin position="1"/>
        <end position="23"/>
    </location>
</feature>
<keyword evidence="2" id="KW-0472">Membrane</keyword>
<feature type="region of interest" description="Disordered" evidence="1">
    <location>
        <begin position="197"/>
        <end position="258"/>
    </location>
</feature>
<organism evidence="4 5">
    <name type="scientific">Penicillium fimorum</name>
    <dbReference type="NCBI Taxonomy" id="1882269"/>
    <lineage>
        <taxon>Eukaryota</taxon>
        <taxon>Fungi</taxon>
        <taxon>Dikarya</taxon>
        <taxon>Ascomycota</taxon>
        <taxon>Pezizomycotina</taxon>
        <taxon>Eurotiomycetes</taxon>
        <taxon>Eurotiomycetidae</taxon>
        <taxon>Eurotiales</taxon>
        <taxon>Aspergillaceae</taxon>
        <taxon>Penicillium</taxon>
    </lineage>
</organism>